<dbReference type="OrthoDB" id="21920at2"/>
<keyword evidence="3" id="KW-1185">Reference proteome</keyword>
<reference evidence="2 3" key="1">
    <citation type="submission" date="2018-12" db="EMBL/GenBank/DDBJ databases">
        <title>Bacillus ochoae sp. nov., Paenibacillus whitsoniae sp. nov., Paenibacillus spiritus sp. nov. Isolated from the Mars Exploration Rover during spacecraft assembly.</title>
        <authorList>
            <person name="Seuylemezian A."/>
            <person name="Vaishampayan P."/>
        </authorList>
    </citation>
    <scope>NUCLEOTIDE SEQUENCE [LARGE SCALE GENOMIC DNA]</scope>
    <source>
        <strain evidence="2 3">MER 54</strain>
    </source>
</reference>
<dbReference type="PROSITE" id="PS50056">
    <property type="entry name" value="TYR_PHOSPHATASE_2"/>
    <property type="match status" value="1"/>
</dbReference>
<feature type="domain" description="Tyrosine specific protein phosphatases" evidence="1">
    <location>
        <begin position="184"/>
        <end position="236"/>
    </location>
</feature>
<accession>A0A430JIH6</accession>
<dbReference type="InterPro" id="IPR029021">
    <property type="entry name" value="Prot-tyrosine_phosphatase-like"/>
</dbReference>
<name>A0A430JIH6_9BACL</name>
<evidence type="ECO:0000259" key="1">
    <source>
        <dbReference type="PROSITE" id="PS50056"/>
    </source>
</evidence>
<protein>
    <submittedName>
        <fullName evidence="2">Protein tyrosine phosphatase</fullName>
    </submittedName>
</protein>
<organism evidence="2 3">
    <name type="scientific">Paenibacillus whitsoniae</name>
    <dbReference type="NCBI Taxonomy" id="2496558"/>
    <lineage>
        <taxon>Bacteria</taxon>
        <taxon>Bacillati</taxon>
        <taxon>Bacillota</taxon>
        <taxon>Bacilli</taxon>
        <taxon>Bacillales</taxon>
        <taxon>Paenibacillaceae</taxon>
        <taxon>Paenibacillus</taxon>
    </lineage>
</organism>
<dbReference type="EMBL" id="RXHU01000015">
    <property type="protein sequence ID" value="RTE10776.1"/>
    <property type="molecule type" value="Genomic_DNA"/>
</dbReference>
<evidence type="ECO:0000313" key="2">
    <source>
        <dbReference type="EMBL" id="RTE10776.1"/>
    </source>
</evidence>
<comment type="caution">
    <text evidence="2">The sequence shown here is derived from an EMBL/GenBank/DDBJ whole genome shotgun (WGS) entry which is preliminary data.</text>
</comment>
<dbReference type="SMART" id="SM01301">
    <property type="entry name" value="PTPlike_phytase"/>
    <property type="match status" value="1"/>
</dbReference>
<dbReference type="InterPro" id="IPR000387">
    <property type="entry name" value="Tyr_Pase_dom"/>
</dbReference>
<dbReference type="RefSeq" id="WP_126140239.1">
    <property type="nucleotide sequence ID" value="NZ_RXHU01000015.1"/>
</dbReference>
<dbReference type="SUPFAM" id="SSF52799">
    <property type="entry name" value="(Phosphotyrosine protein) phosphatases II"/>
    <property type="match status" value="1"/>
</dbReference>
<dbReference type="Gene3D" id="3.90.190.10">
    <property type="entry name" value="Protein tyrosine phosphatase superfamily"/>
    <property type="match status" value="1"/>
</dbReference>
<dbReference type="Pfam" id="PF14566">
    <property type="entry name" value="PTPlike_phytase"/>
    <property type="match status" value="1"/>
</dbReference>
<dbReference type="Proteomes" id="UP000276128">
    <property type="component" value="Unassembled WGS sequence"/>
</dbReference>
<proteinExistence type="predicted"/>
<sequence length="300" mass="34341">MESTSVQPDEHKIRLIVESMGDSLKLPKRFRMCVDALTADLKAFPDLGGFRELRASASGQYARQELRSMKAAIGEHPIVLVDLRQENHGFVNGMAVNWHGLHNGANKGLSPDEVLLKESELLSGLRQQASITFDTLKGKSVDIGGPVQGEKEIQSEEELAAAEHLLYMRFFVTDHHRPSDSEVNRFIAWVKELPNGVWLHFHCRGGVGRASTFFTMYDMMRNAGKVTFKDLTERQRLIGGRDFKRMDPEDTYKYEQALERLKFIEQFYVYCKANMDEDYQRSWSAWKVLQENENLTSSSE</sequence>
<gene>
    <name evidence="2" type="ORF">EJQ19_05765</name>
</gene>
<dbReference type="Gene3D" id="3.30.70.1690">
    <property type="match status" value="1"/>
</dbReference>
<dbReference type="AlphaFoldDB" id="A0A430JIH6"/>
<evidence type="ECO:0000313" key="3">
    <source>
        <dbReference type="Proteomes" id="UP000276128"/>
    </source>
</evidence>